<dbReference type="AlphaFoldDB" id="A0A955RSG6"/>
<organism evidence="1 2">
    <name type="scientific">candidate division WWE3 bacterium</name>
    <dbReference type="NCBI Taxonomy" id="2053526"/>
    <lineage>
        <taxon>Bacteria</taxon>
        <taxon>Katanobacteria</taxon>
    </lineage>
</organism>
<accession>A0A955RSG6</accession>
<evidence type="ECO:0000313" key="1">
    <source>
        <dbReference type="EMBL" id="MCA9392560.1"/>
    </source>
</evidence>
<name>A0A955RSG6_UNCKA</name>
<comment type="caution">
    <text evidence="1">The sequence shown here is derived from an EMBL/GenBank/DDBJ whole genome shotgun (WGS) entry which is preliminary data.</text>
</comment>
<evidence type="ECO:0000313" key="2">
    <source>
        <dbReference type="Proteomes" id="UP000751518"/>
    </source>
</evidence>
<sequence>MNEQQPLTRVEPQSEVHSITVYYPDGYPLTYIVGHLSPTFSGGIVGRISYSIAPLTVIIVCDNGDRRVVCGVPFEVIER</sequence>
<proteinExistence type="predicted"/>
<gene>
    <name evidence="1" type="ORF">KC614_05195</name>
</gene>
<dbReference type="Proteomes" id="UP000751518">
    <property type="component" value="Unassembled WGS sequence"/>
</dbReference>
<reference evidence="1" key="1">
    <citation type="submission" date="2020-04" db="EMBL/GenBank/DDBJ databases">
        <authorList>
            <person name="Zhang T."/>
        </authorList>
    </citation>
    <scope>NUCLEOTIDE SEQUENCE</scope>
    <source>
        <strain evidence="1">HKST-UBA03</strain>
    </source>
</reference>
<dbReference type="EMBL" id="JAGQKZ010000085">
    <property type="protein sequence ID" value="MCA9392560.1"/>
    <property type="molecule type" value="Genomic_DNA"/>
</dbReference>
<reference evidence="1" key="2">
    <citation type="journal article" date="2021" name="Microbiome">
        <title>Successional dynamics and alternative stable states in a saline activated sludge microbial community over 9 years.</title>
        <authorList>
            <person name="Wang Y."/>
            <person name="Ye J."/>
            <person name="Ju F."/>
            <person name="Liu L."/>
            <person name="Boyd J.A."/>
            <person name="Deng Y."/>
            <person name="Parks D.H."/>
            <person name="Jiang X."/>
            <person name="Yin X."/>
            <person name="Woodcroft B.J."/>
            <person name="Tyson G.W."/>
            <person name="Hugenholtz P."/>
            <person name="Polz M.F."/>
            <person name="Zhang T."/>
        </authorList>
    </citation>
    <scope>NUCLEOTIDE SEQUENCE</scope>
    <source>
        <strain evidence="1">HKST-UBA03</strain>
    </source>
</reference>
<protein>
    <submittedName>
        <fullName evidence="1">Uncharacterized protein</fullName>
    </submittedName>
</protein>